<keyword evidence="1" id="KW-0472">Membrane</keyword>
<keyword evidence="1" id="KW-0812">Transmembrane</keyword>
<dbReference type="Pfam" id="PF12730">
    <property type="entry name" value="ABC2_membrane_4"/>
    <property type="match status" value="1"/>
</dbReference>
<organism evidence="2 3">
    <name type="scientific">Anaerocolumna jejuensis DSM 15929</name>
    <dbReference type="NCBI Taxonomy" id="1121322"/>
    <lineage>
        <taxon>Bacteria</taxon>
        <taxon>Bacillati</taxon>
        <taxon>Bacillota</taxon>
        <taxon>Clostridia</taxon>
        <taxon>Lachnospirales</taxon>
        <taxon>Lachnospiraceae</taxon>
        <taxon>Anaerocolumna</taxon>
    </lineage>
</organism>
<feature type="transmembrane region" description="Helical" evidence="1">
    <location>
        <begin position="232"/>
        <end position="253"/>
    </location>
</feature>
<name>A0A1M6KYQ3_9FIRM</name>
<dbReference type="STRING" id="1121322.SAMN02745136_00628"/>
<keyword evidence="3" id="KW-1185">Reference proteome</keyword>
<sequence>MMKQYMKSEFYRIFHKSSTYVFIGVSSLLLLSSNVVLAVVKHMDKSFPYATTRYSIGNLYSSFAAIYLLCIMIASMIFGNEYGNHTMKNSISYGISRGTLYFGKLMAEIVYAVIAFVIISGIHIGSACLLLENSGQVNINLFLKTAALFFPLLIFAICASNCFIFLLDNIGSAIAAITGLLVALPLISNLLGMWFEFFRKLSQILPWNLINNTQIDFNKMDIILQWHEKTGYYYWLAGIIQSVLVILAGYLIFSKKEIK</sequence>
<proteinExistence type="predicted"/>
<dbReference type="RefSeq" id="WP_084123878.1">
    <property type="nucleotide sequence ID" value="NZ_FRAC01000006.1"/>
</dbReference>
<dbReference type="Proteomes" id="UP000184386">
    <property type="component" value="Unassembled WGS sequence"/>
</dbReference>
<dbReference type="PANTHER" id="PTHR37305:SF1">
    <property type="entry name" value="MEMBRANE PROTEIN"/>
    <property type="match status" value="1"/>
</dbReference>
<dbReference type="PANTHER" id="PTHR37305">
    <property type="entry name" value="INTEGRAL MEMBRANE PROTEIN-RELATED"/>
    <property type="match status" value="1"/>
</dbReference>
<feature type="transmembrane region" description="Helical" evidence="1">
    <location>
        <begin position="100"/>
        <end position="126"/>
    </location>
</feature>
<dbReference type="AlphaFoldDB" id="A0A1M6KYQ3"/>
<feature type="transmembrane region" description="Helical" evidence="1">
    <location>
        <begin position="20"/>
        <end position="40"/>
    </location>
</feature>
<accession>A0A1M6KYQ3</accession>
<keyword evidence="1" id="KW-1133">Transmembrane helix</keyword>
<dbReference type="OrthoDB" id="1707305at2"/>
<dbReference type="EMBL" id="FRAC01000006">
    <property type="protein sequence ID" value="SHJ64019.1"/>
    <property type="molecule type" value="Genomic_DNA"/>
</dbReference>
<feature type="transmembrane region" description="Helical" evidence="1">
    <location>
        <begin position="174"/>
        <end position="195"/>
    </location>
</feature>
<feature type="transmembrane region" description="Helical" evidence="1">
    <location>
        <begin position="60"/>
        <end position="79"/>
    </location>
</feature>
<protein>
    <submittedName>
        <fullName evidence="2">ABC-2 family transporter protein</fullName>
    </submittedName>
</protein>
<feature type="transmembrane region" description="Helical" evidence="1">
    <location>
        <begin position="146"/>
        <end position="167"/>
    </location>
</feature>
<evidence type="ECO:0000313" key="2">
    <source>
        <dbReference type="EMBL" id="SHJ64019.1"/>
    </source>
</evidence>
<evidence type="ECO:0000313" key="3">
    <source>
        <dbReference type="Proteomes" id="UP000184386"/>
    </source>
</evidence>
<evidence type="ECO:0000256" key="1">
    <source>
        <dbReference type="SAM" id="Phobius"/>
    </source>
</evidence>
<gene>
    <name evidence="2" type="ORF">SAMN02745136_00628</name>
</gene>
<reference evidence="2 3" key="1">
    <citation type="submission" date="2016-11" db="EMBL/GenBank/DDBJ databases">
        <authorList>
            <person name="Jaros S."/>
            <person name="Januszkiewicz K."/>
            <person name="Wedrychowicz H."/>
        </authorList>
    </citation>
    <scope>NUCLEOTIDE SEQUENCE [LARGE SCALE GENOMIC DNA]</scope>
    <source>
        <strain evidence="2 3">DSM 15929</strain>
    </source>
</reference>